<protein>
    <submittedName>
        <fullName evidence="1">Uncharacterized protein</fullName>
    </submittedName>
</protein>
<evidence type="ECO:0000313" key="1">
    <source>
        <dbReference type="EMBL" id="KAI7992125.1"/>
    </source>
</evidence>
<organism evidence="1 2">
    <name type="scientific">Camellia lanceoleosa</name>
    <dbReference type="NCBI Taxonomy" id="1840588"/>
    <lineage>
        <taxon>Eukaryota</taxon>
        <taxon>Viridiplantae</taxon>
        <taxon>Streptophyta</taxon>
        <taxon>Embryophyta</taxon>
        <taxon>Tracheophyta</taxon>
        <taxon>Spermatophyta</taxon>
        <taxon>Magnoliopsida</taxon>
        <taxon>eudicotyledons</taxon>
        <taxon>Gunneridae</taxon>
        <taxon>Pentapetalae</taxon>
        <taxon>asterids</taxon>
        <taxon>Ericales</taxon>
        <taxon>Theaceae</taxon>
        <taxon>Camellia</taxon>
    </lineage>
</organism>
<keyword evidence="2" id="KW-1185">Reference proteome</keyword>
<sequence>MDMFLKSLDLSRDLPIPSRRISADDIRVGCMPLQQEEAISSQPTSGGGGVVLPTAKALSSRWIPNPLPQISLAVHLMKPSLNAELSLLLVHSHCPFERERNPNQTGPAA</sequence>
<accession>A0ACC0FVM9</accession>
<name>A0ACC0FVM9_9ERIC</name>
<proteinExistence type="predicted"/>
<dbReference type="EMBL" id="CM045770">
    <property type="protein sequence ID" value="KAI7992125.1"/>
    <property type="molecule type" value="Genomic_DNA"/>
</dbReference>
<gene>
    <name evidence="1" type="ORF">LOK49_LG12G02970</name>
</gene>
<comment type="caution">
    <text evidence="1">The sequence shown here is derived from an EMBL/GenBank/DDBJ whole genome shotgun (WGS) entry which is preliminary data.</text>
</comment>
<evidence type="ECO:0000313" key="2">
    <source>
        <dbReference type="Proteomes" id="UP001060215"/>
    </source>
</evidence>
<reference evidence="1 2" key="1">
    <citation type="journal article" date="2022" name="Plant J.">
        <title>Chromosome-level genome of Camellia lanceoleosa provides a valuable resource for understanding genome evolution and self-incompatibility.</title>
        <authorList>
            <person name="Gong W."/>
            <person name="Xiao S."/>
            <person name="Wang L."/>
            <person name="Liao Z."/>
            <person name="Chang Y."/>
            <person name="Mo W."/>
            <person name="Hu G."/>
            <person name="Li W."/>
            <person name="Zhao G."/>
            <person name="Zhu H."/>
            <person name="Hu X."/>
            <person name="Ji K."/>
            <person name="Xiang X."/>
            <person name="Song Q."/>
            <person name="Yuan D."/>
            <person name="Jin S."/>
            <person name="Zhang L."/>
        </authorList>
    </citation>
    <scope>NUCLEOTIDE SEQUENCE [LARGE SCALE GENOMIC DNA]</scope>
    <source>
        <strain evidence="1">SQ_2022a</strain>
    </source>
</reference>
<dbReference type="Proteomes" id="UP001060215">
    <property type="component" value="Chromosome 13"/>
</dbReference>